<accession>V2QAE7</accession>
<gene>
    <name evidence="1" type="ORF">N508_001740</name>
</gene>
<reference evidence="1" key="2">
    <citation type="submission" date="2022-05" db="EMBL/GenBank/DDBJ databases">
        <authorList>
            <person name="Proctor A.L."/>
            <person name="Phillips G.J."/>
            <person name="Wannemuehler M.J."/>
        </authorList>
    </citation>
    <scope>NUCLEOTIDE SEQUENCE</scope>
    <source>
        <strain evidence="1">ASF457</strain>
    </source>
</reference>
<dbReference type="OrthoDB" id="9783727at2"/>
<sequence>MDKLTSDEILQYCLENLSGTVFHSCYGEKCIFYNPENKLKHGIYVLTIKEKDGNNDKSSNLNREGIFRINFGVTKNTFINKFGFIPARPLKGNTVDMQYDFSTLNMLLPHPVYAWMAWVSILNPDKNSFYNIKQFINESYEYAKEKYNKKVKV</sequence>
<dbReference type="AlphaFoldDB" id="V2QAE7"/>
<dbReference type="RefSeq" id="WP_023276023.1">
    <property type="nucleotide sequence ID" value="NZ_CP097562.1"/>
</dbReference>
<dbReference type="Proteomes" id="UP000017429">
    <property type="component" value="Chromosome"/>
</dbReference>
<keyword evidence="2" id="KW-1185">Reference proteome</keyword>
<dbReference type="KEGG" id="msch:N508_001740"/>
<reference evidence="1" key="1">
    <citation type="journal article" date="2014" name="Genome Announc.">
        <title>Draft genome sequences of the altered schaedler flora, a defined bacterial community from gnotobiotic mice.</title>
        <authorList>
            <person name="Wannemuehler M.J."/>
            <person name="Overstreet A.M."/>
            <person name="Ward D.V."/>
            <person name="Phillips G.J."/>
        </authorList>
    </citation>
    <scope>NUCLEOTIDE SEQUENCE</scope>
    <source>
        <strain evidence="1">ASF457</strain>
    </source>
</reference>
<dbReference type="Pfam" id="PF19694">
    <property type="entry name" value="DUF6194"/>
    <property type="match status" value="1"/>
</dbReference>
<proteinExistence type="predicted"/>
<dbReference type="EMBL" id="CP097562">
    <property type="protein sequence ID" value="USF24651.1"/>
    <property type="molecule type" value="Genomic_DNA"/>
</dbReference>
<dbReference type="InterPro" id="IPR045676">
    <property type="entry name" value="DUF6194"/>
</dbReference>
<protein>
    <submittedName>
        <fullName evidence="1">Uncharacterized protein</fullName>
    </submittedName>
</protein>
<evidence type="ECO:0000313" key="2">
    <source>
        <dbReference type="Proteomes" id="UP000017429"/>
    </source>
</evidence>
<reference evidence="1" key="3">
    <citation type="submission" date="2022-06" db="EMBL/GenBank/DDBJ databases">
        <title>Resources to Facilitate Use of the Altered Schaedler Flora (ASF) Mouse Model to Study Microbiome Function.</title>
        <authorList>
            <person name="Proctor A."/>
            <person name="Parvinroo S."/>
            <person name="Richie T."/>
            <person name="Jia X."/>
            <person name="Lee S.T.M."/>
            <person name="Karp P.D."/>
            <person name="Paley S."/>
            <person name="Kostic A.D."/>
            <person name="Pierre J.F."/>
            <person name="Wannemuehler M.J."/>
            <person name="Phillips G.J."/>
        </authorList>
    </citation>
    <scope>NUCLEOTIDE SEQUENCE</scope>
    <source>
        <strain evidence="1">ASF457</strain>
    </source>
</reference>
<dbReference type="eggNOG" id="COG2315">
    <property type="taxonomic scope" value="Bacteria"/>
</dbReference>
<organism evidence="1 2">
    <name type="scientific">Mucispirillum schaedleri ASF457</name>
    <dbReference type="NCBI Taxonomy" id="1379858"/>
    <lineage>
        <taxon>Bacteria</taxon>
        <taxon>Pseudomonadati</taxon>
        <taxon>Deferribacterota</taxon>
        <taxon>Deferribacteres</taxon>
        <taxon>Deferribacterales</taxon>
        <taxon>Mucispirillaceae</taxon>
        <taxon>Mucispirillum</taxon>
    </lineage>
</organism>
<name>V2QAE7_9BACT</name>
<evidence type="ECO:0000313" key="1">
    <source>
        <dbReference type="EMBL" id="USF24651.1"/>
    </source>
</evidence>